<feature type="region of interest" description="Disordered" evidence="1">
    <location>
        <begin position="442"/>
        <end position="482"/>
    </location>
</feature>
<keyword evidence="3" id="KW-1185">Reference proteome</keyword>
<evidence type="ECO:0000313" key="2">
    <source>
        <dbReference type="EMBL" id="KAF4620523.1"/>
    </source>
</evidence>
<reference evidence="2 3" key="1">
    <citation type="submission" date="2019-12" db="EMBL/GenBank/DDBJ databases">
        <authorList>
            <person name="Floudas D."/>
            <person name="Bentzer J."/>
            <person name="Ahren D."/>
            <person name="Johansson T."/>
            <person name="Persson P."/>
            <person name="Tunlid A."/>
        </authorList>
    </citation>
    <scope>NUCLEOTIDE SEQUENCE [LARGE SCALE GENOMIC DNA]</scope>
    <source>
        <strain evidence="2 3">CBS 102.39</strain>
    </source>
</reference>
<dbReference type="PANTHER" id="PTHR15237">
    <property type="entry name" value="DNA REPAIR PROTEIN RAD9"/>
    <property type="match status" value="1"/>
</dbReference>
<dbReference type="GO" id="GO:0071479">
    <property type="term" value="P:cellular response to ionizing radiation"/>
    <property type="evidence" value="ECO:0007669"/>
    <property type="project" value="TreeGrafter"/>
</dbReference>
<protein>
    <recommendedName>
        <fullName evidence="4">DNA repair protein rad9</fullName>
    </recommendedName>
</protein>
<dbReference type="Gene3D" id="3.70.10.10">
    <property type="match status" value="1"/>
</dbReference>
<organism evidence="2 3">
    <name type="scientific">Agrocybe pediades</name>
    <dbReference type="NCBI Taxonomy" id="84607"/>
    <lineage>
        <taxon>Eukaryota</taxon>
        <taxon>Fungi</taxon>
        <taxon>Dikarya</taxon>
        <taxon>Basidiomycota</taxon>
        <taxon>Agaricomycotina</taxon>
        <taxon>Agaricomycetes</taxon>
        <taxon>Agaricomycetidae</taxon>
        <taxon>Agaricales</taxon>
        <taxon>Agaricineae</taxon>
        <taxon>Strophariaceae</taxon>
        <taxon>Agrocybe</taxon>
    </lineage>
</organism>
<feature type="compositionally biased region" description="Basic and acidic residues" evidence="1">
    <location>
        <begin position="314"/>
        <end position="327"/>
    </location>
</feature>
<feature type="compositionally biased region" description="Pro residues" evidence="1">
    <location>
        <begin position="361"/>
        <end position="376"/>
    </location>
</feature>
<dbReference type="InterPro" id="IPR046938">
    <property type="entry name" value="DNA_clamp_sf"/>
</dbReference>
<dbReference type="Proteomes" id="UP000521872">
    <property type="component" value="Unassembled WGS sequence"/>
</dbReference>
<sequence length="505" mass="56316">MQATLDASTLKSLTKAVTCLTKYGDELVIAADQDTLCFSTTNSSKSAYCRFKYDKQYFTRYRLGNSAGTPAAYGSQTEEGHLVQGQVLTKAFLSVLKHKTVEKSVERCVISIQNGDNPDDDEEERDSLESKLVVRFHCKHGVVKTHRLLLSNPTTLLAPGLLDGVNETRLVIGPKTLRDLLDHFQIARGSKSDPVLIWTLEENEITLRSNEAGLTEARGRTELTTEISLSANEFDVYDPYETPMTVAFQIREFTAAIIYADAMSTPLELRLKDRFFPLVLTVEEDYVQTLFVQAMSSSFQPIHVRASQMQQPTKKRERDPSETETPRMKRPMRAAQAIDPESVQQGRSSSSRATSHAAGSMPPPSFIPSRAPPQPTPMQHSYSEYNQASTSRHQLPPPPARPTKSEPLFLPSSQLSAADEEVLRSTGLGIESMNAEELAELLEGEGEEVDFSQQPRNTQDDFYLDTDDRNKMEVDGPDSFELDGALSATQESQSNDRTFQPLFED</sequence>
<evidence type="ECO:0008006" key="4">
    <source>
        <dbReference type="Google" id="ProtNLM"/>
    </source>
</evidence>
<proteinExistence type="predicted"/>
<gene>
    <name evidence="2" type="ORF">D9613_000298</name>
</gene>
<dbReference type="AlphaFoldDB" id="A0A8H4R174"/>
<dbReference type="GO" id="GO:0006281">
    <property type="term" value="P:DNA repair"/>
    <property type="evidence" value="ECO:0007669"/>
    <property type="project" value="TreeGrafter"/>
</dbReference>
<comment type="caution">
    <text evidence="2">The sequence shown here is derived from an EMBL/GenBank/DDBJ whole genome shotgun (WGS) entry which is preliminary data.</text>
</comment>
<dbReference type="SUPFAM" id="SSF55979">
    <property type="entry name" value="DNA clamp"/>
    <property type="match status" value="1"/>
</dbReference>
<dbReference type="Pfam" id="PF04139">
    <property type="entry name" value="Rad9"/>
    <property type="match status" value="1"/>
</dbReference>
<dbReference type="GO" id="GO:0030896">
    <property type="term" value="C:checkpoint clamp complex"/>
    <property type="evidence" value="ECO:0007669"/>
    <property type="project" value="InterPro"/>
</dbReference>
<evidence type="ECO:0000313" key="3">
    <source>
        <dbReference type="Proteomes" id="UP000521872"/>
    </source>
</evidence>
<dbReference type="GO" id="GO:0000076">
    <property type="term" value="P:DNA replication checkpoint signaling"/>
    <property type="evidence" value="ECO:0007669"/>
    <property type="project" value="TreeGrafter"/>
</dbReference>
<dbReference type="EMBL" id="JAACJL010000015">
    <property type="protein sequence ID" value="KAF4620523.1"/>
    <property type="molecule type" value="Genomic_DNA"/>
</dbReference>
<feature type="compositionally biased region" description="Polar residues" evidence="1">
    <location>
        <begin position="377"/>
        <end position="393"/>
    </location>
</feature>
<dbReference type="PANTHER" id="PTHR15237:SF0">
    <property type="entry name" value="CELL CYCLE CHECKPOINT CONTROL PROTEIN"/>
    <property type="match status" value="1"/>
</dbReference>
<accession>A0A8H4R174</accession>
<feature type="region of interest" description="Disordered" evidence="1">
    <location>
        <begin position="305"/>
        <end position="417"/>
    </location>
</feature>
<evidence type="ECO:0000256" key="1">
    <source>
        <dbReference type="SAM" id="MobiDB-lite"/>
    </source>
</evidence>
<feature type="compositionally biased region" description="Low complexity" evidence="1">
    <location>
        <begin position="346"/>
        <end position="360"/>
    </location>
</feature>
<dbReference type="InterPro" id="IPR007268">
    <property type="entry name" value="Rad9/Ddc1"/>
</dbReference>
<dbReference type="GO" id="GO:0031573">
    <property type="term" value="P:mitotic intra-S DNA damage checkpoint signaling"/>
    <property type="evidence" value="ECO:0007669"/>
    <property type="project" value="TreeGrafter"/>
</dbReference>
<name>A0A8H4R174_9AGAR</name>